<accession>A0ABC8QX57</accession>
<dbReference type="EMBL" id="CAUOFW020000814">
    <property type="protein sequence ID" value="CAK9137339.1"/>
    <property type="molecule type" value="Genomic_DNA"/>
</dbReference>
<keyword evidence="2" id="KW-1185">Reference proteome</keyword>
<evidence type="ECO:0000313" key="1">
    <source>
        <dbReference type="EMBL" id="CAK9137339.1"/>
    </source>
</evidence>
<protein>
    <submittedName>
        <fullName evidence="1">Uncharacterized protein</fullName>
    </submittedName>
</protein>
<comment type="caution">
    <text evidence="1">The sequence shown here is derived from an EMBL/GenBank/DDBJ whole genome shotgun (WGS) entry which is preliminary data.</text>
</comment>
<reference evidence="1 2" key="1">
    <citation type="submission" date="2024-02" db="EMBL/GenBank/DDBJ databases">
        <authorList>
            <person name="Vignale AGUSTIN F."/>
            <person name="Sosa J E."/>
            <person name="Modenutti C."/>
        </authorList>
    </citation>
    <scope>NUCLEOTIDE SEQUENCE [LARGE SCALE GENOMIC DNA]</scope>
</reference>
<proteinExistence type="predicted"/>
<sequence>MALAGIWAMCVEINSSGKLQTGITSSRTTKKNYFRDRTSGMEFEADWTKHRKPSAFTSQLIRSATSFMPWSRKIPMSEGYHEFL</sequence>
<name>A0ABC8QX57_9AQUA</name>
<gene>
    <name evidence="1" type="ORF">ILEXP_LOCUS4363</name>
</gene>
<organism evidence="1 2">
    <name type="scientific">Ilex paraguariensis</name>
    <name type="common">yerba mate</name>
    <dbReference type="NCBI Taxonomy" id="185542"/>
    <lineage>
        <taxon>Eukaryota</taxon>
        <taxon>Viridiplantae</taxon>
        <taxon>Streptophyta</taxon>
        <taxon>Embryophyta</taxon>
        <taxon>Tracheophyta</taxon>
        <taxon>Spermatophyta</taxon>
        <taxon>Magnoliopsida</taxon>
        <taxon>eudicotyledons</taxon>
        <taxon>Gunneridae</taxon>
        <taxon>Pentapetalae</taxon>
        <taxon>asterids</taxon>
        <taxon>campanulids</taxon>
        <taxon>Aquifoliales</taxon>
        <taxon>Aquifoliaceae</taxon>
        <taxon>Ilex</taxon>
    </lineage>
</organism>
<dbReference type="AlphaFoldDB" id="A0ABC8QX57"/>
<dbReference type="Proteomes" id="UP001642360">
    <property type="component" value="Unassembled WGS sequence"/>
</dbReference>
<evidence type="ECO:0000313" key="2">
    <source>
        <dbReference type="Proteomes" id="UP001642360"/>
    </source>
</evidence>